<dbReference type="SMART" id="SM01385">
    <property type="entry name" value="DSS1_SEM1"/>
    <property type="match status" value="1"/>
</dbReference>
<keyword evidence="3" id="KW-1185">Reference proteome</keyword>
<dbReference type="GO" id="GO:0006406">
    <property type="term" value="P:mRNA export from nucleus"/>
    <property type="evidence" value="ECO:0007669"/>
    <property type="project" value="InterPro"/>
</dbReference>
<proteinExistence type="inferred from homology"/>
<sequence>MSNKIEEEKVPAQQPQQIQKIFDEDDDDFEEFEQEDLEVNHDLKIDIKQWREDWDDEDLTDEFSIQLKQELAQK</sequence>
<dbReference type="PANTHER" id="PTHR16771">
    <property type="entry name" value="26 PROTEASOME COMPLEX SUBUNIT DSS1"/>
    <property type="match status" value="1"/>
</dbReference>
<dbReference type="OMA" id="TLWENNW"/>
<comment type="caution">
    <text evidence="2">The sequence shown here is derived from an EMBL/GenBank/DDBJ whole genome shotgun (WGS) entry which is preliminary data.</text>
</comment>
<organism evidence="2 3">
    <name type="scientific">Paramecium primaurelia</name>
    <dbReference type="NCBI Taxonomy" id="5886"/>
    <lineage>
        <taxon>Eukaryota</taxon>
        <taxon>Sar</taxon>
        <taxon>Alveolata</taxon>
        <taxon>Ciliophora</taxon>
        <taxon>Intramacronucleata</taxon>
        <taxon>Oligohymenophorea</taxon>
        <taxon>Peniculida</taxon>
        <taxon>Parameciidae</taxon>
        <taxon>Paramecium</taxon>
    </lineage>
</organism>
<gene>
    <name evidence="2" type="ORF">PPRIM_AZ9-3.1.T0120414</name>
</gene>
<reference evidence="2" key="1">
    <citation type="submission" date="2021-01" db="EMBL/GenBank/DDBJ databases">
        <authorList>
            <consortium name="Genoscope - CEA"/>
            <person name="William W."/>
        </authorList>
    </citation>
    <scope>NUCLEOTIDE SEQUENCE</scope>
</reference>
<dbReference type="InterPro" id="IPR007834">
    <property type="entry name" value="DSS1_SEM1"/>
</dbReference>
<dbReference type="GO" id="GO:0008541">
    <property type="term" value="C:proteasome regulatory particle, lid subcomplex"/>
    <property type="evidence" value="ECO:0007669"/>
    <property type="project" value="InterPro"/>
</dbReference>
<accession>A0A8S1K0N8</accession>
<dbReference type="PANTHER" id="PTHR16771:SF0">
    <property type="entry name" value="26S PROTEASOME COMPLEX SUBUNIT SEM1"/>
    <property type="match status" value="1"/>
</dbReference>
<dbReference type="Proteomes" id="UP000688137">
    <property type="component" value="Unassembled WGS sequence"/>
</dbReference>
<dbReference type="Pfam" id="PF05160">
    <property type="entry name" value="DSS1_SEM1"/>
    <property type="match status" value="1"/>
</dbReference>
<dbReference type="GO" id="GO:0000724">
    <property type="term" value="P:double-strand break repair via homologous recombination"/>
    <property type="evidence" value="ECO:0007669"/>
    <property type="project" value="TreeGrafter"/>
</dbReference>
<evidence type="ECO:0000313" key="3">
    <source>
        <dbReference type="Proteomes" id="UP000688137"/>
    </source>
</evidence>
<evidence type="ECO:0000256" key="1">
    <source>
        <dbReference type="ARBA" id="ARBA00034491"/>
    </source>
</evidence>
<protein>
    <submittedName>
        <fullName evidence="2">Uncharacterized protein</fullName>
    </submittedName>
</protein>
<name>A0A8S1K0N8_PARPR</name>
<evidence type="ECO:0000313" key="2">
    <source>
        <dbReference type="EMBL" id="CAD8048320.1"/>
    </source>
</evidence>
<dbReference type="GO" id="GO:0043248">
    <property type="term" value="P:proteasome assembly"/>
    <property type="evidence" value="ECO:0007669"/>
    <property type="project" value="InterPro"/>
</dbReference>
<comment type="similarity">
    <text evidence="1">Belongs to the DSS1/SEM1 family.</text>
</comment>
<dbReference type="EMBL" id="CAJJDM010000009">
    <property type="protein sequence ID" value="CAD8048320.1"/>
    <property type="molecule type" value="Genomic_DNA"/>
</dbReference>
<dbReference type="AlphaFoldDB" id="A0A8S1K0N8"/>